<feature type="transmembrane region" description="Helical" evidence="2">
    <location>
        <begin position="88"/>
        <end position="109"/>
    </location>
</feature>
<feature type="domain" description="Acyltransferase 3" evidence="3">
    <location>
        <begin position="40"/>
        <end position="110"/>
    </location>
</feature>
<feature type="transmembrane region" description="Helical" evidence="2">
    <location>
        <begin position="471"/>
        <end position="489"/>
    </location>
</feature>
<accession>A0AAD5RWV8</accession>
<evidence type="ECO:0000256" key="2">
    <source>
        <dbReference type="SAM" id="Phobius"/>
    </source>
</evidence>
<dbReference type="InterPro" id="IPR050879">
    <property type="entry name" value="Acyltransferase_3"/>
</dbReference>
<dbReference type="PANTHER" id="PTHR23028:SF126">
    <property type="entry name" value="ACYLTRANSFERASE 3 DOMAIN-CONTAINING PROTEIN"/>
    <property type="match status" value="1"/>
</dbReference>
<keyword evidence="5" id="KW-1185">Reference proteome</keyword>
<organism evidence="4 5">
    <name type="scientific">Zalerion maritima</name>
    <dbReference type="NCBI Taxonomy" id="339359"/>
    <lineage>
        <taxon>Eukaryota</taxon>
        <taxon>Fungi</taxon>
        <taxon>Dikarya</taxon>
        <taxon>Ascomycota</taxon>
        <taxon>Pezizomycotina</taxon>
        <taxon>Sordariomycetes</taxon>
        <taxon>Lulworthiomycetidae</taxon>
        <taxon>Lulworthiales</taxon>
        <taxon>Lulworthiaceae</taxon>
        <taxon>Zalerion</taxon>
    </lineage>
</organism>
<evidence type="ECO:0000313" key="5">
    <source>
        <dbReference type="Proteomes" id="UP001201980"/>
    </source>
</evidence>
<feature type="transmembrane region" description="Helical" evidence="2">
    <location>
        <begin position="189"/>
        <end position="208"/>
    </location>
</feature>
<feature type="domain" description="Acyltransferase 3" evidence="3">
    <location>
        <begin position="177"/>
        <end position="460"/>
    </location>
</feature>
<reference evidence="4" key="1">
    <citation type="submission" date="2022-07" db="EMBL/GenBank/DDBJ databases">
        <title>Draft genome sequence of Zalerion maritima ATCC 34329, a (micro)plastics degrading marine fungus.</title>
        <authorList>
            <person name="Paco A."/>
            <person name="Goncalves M.F.M."/>
            <person name="Rocha-Santos T.A.P."/>
            <person name="Alves A."/>
        </authorList>
    </citation>
    <scope>NUCLEOTIDE SEQUENCE</scope>
    <source>
        <strain evidence="4">ATCC 34329</strain>
    </source>
</reference>
<dbReference type="AlphaFoldDB" id="A0AAD5RWV8"/>
<gene>
    <name evidence="4" type="ORF">MKZ38_002852</name>
</gene>
<dbReference type="Proteomes" id="UP001201980">
    <property type="component" value="Unassembled WGS sequence"/>
</dbReference>
<feature type="transmembrane region" description="Helical" evidence="2">
    <location>
        <begin position="326"/>
        <end position="350"/>
    </location>
</feature>
<dbReference type="Pfam" id="PF01757">
    <property type="entry name" value="Acyl_transf_3"/>
    <property type="match status" value="2"/>
</dbReference>
<sequence length="527" mass="59176">MSVSRYVPHPTSLLPSFAAPSTTPADQRSRRKPKIHPTSYLDGLRGLAAFSVFAYHYTDYNHKFFLPAWGSNPPEEGSSLLQLPYVRLLYAGTPMVHIFFVISGFALAYRPLRCLHERNAAGGTLPPPAVCVRDREKEKEVEKDAVSPTKGMGGSFYVTSPSQKAIAKCHNILASSALRRPIRLFGPPLALTLIDVVLVRLGFMSGFLRHHDTLWEQLTDWFTDAVTAVTWPWGWDDGPHSRYNPHLWTIPIEFSHSMLLFLLLIVVSRLRTSGLRRIVMTLVMCYSLLFCARWAAFEFVSGALLADFHLENDAREKEKDKTESKLILGCAGVLNVLCPTFLLAFAGFIVSWPSRPDDITPTFAYLRSTAPPAYTHEDREHGRDFWYALAALSFVWSAGKLRSLQNLLEGRVPQYLGKISFALYILQHPILNTCEHHVLGAPYHAATEEDPERPGWGVRGLTGESTPLQRTICWFTGLAVLGSILIWLADLFTRAIDAPCVKLARTLETFVFLQEDRGGEHTLPAKW</sequence>
<keyword evidence="2" id="KW-0812">Transmembrane</keyword>
<keyword evidence="2" id="KW-0472">Membrane</keyword>
<name>A0AAD5RWV8_9PEZI</name>
<evidence type="ECO:0000256" key="1">
    <source>
        <dbReference type="SAM" id="MobiDB-lite"/>
    </source>
</evidence>
<comment type="caution">
    <text evidence="4">The sequence shown here is derived from an EMBL/GenBank/DDBJ whole genome shotgun (WGS) entry which is preliminary data.</text>
</comment>
<feature type="transmembrane region" description="Helical" evidence="2">
    <location>
        <begin position="247"/>
        <end position="267"/>
    </location>
</feature>
<feature type="transmembrane region" description="Helical" evidence="2">
    <location>
        <begin position="279"/>
        <end position="306"/>
    </location>
</feature>
<dbReference type="EMBL" id="JAKWBI020000018">
    <property type="protein sequence ID" value="KAJ2906137.1"/>
    <property type="molecule type" value="Genomic_DNA"/>
</dbReference>
<protein>
    <submittedName>
        <fullName evidence="4">Hard surface induced protein</fullName>
    </submittedName>
</protein>
<dbReference type="InterPro" id="IPR002656">
    <property type="entry name" value="Acyl_transf_3_dom"/>
</dbReference>
<keyword evidence="2" id="KW-1133">Transmembrane helix</keyword>
<dbReference type="PANTHER" id="PTHR23028">
    <property type="entry name" value="ACETYLTRANSFERASE"/>
    <property type="match status" value="1"/>
</dbReference>
<feature type="region of interest" description="Disordered" evidence="1">
    <location>
        <begin position="14"/>
        <end position="35"/>
    </location>
</feature>
<proteinExistence type="predicted"/>
<dbReference type="GO" id="GO:0016747">
    <property type="term" value="F:acyltransferase activity, transferring groups other than amino-acyl groups"/>
    <property type="evidence" value="ECO:0007669"/>
    <property type="project" value="InterPro"/>
</dbReference>
<evidence type="ECO:0000259" key="3">
    <source>
        <dbReference type="Pfam" id="PF01757"/>
    </source>
</evidence>
<evidence type="ECO:0000313" key="4">
    <source>
        <dbReference type="EMBL" id="KAJ2906137.1"/>
    </source>
</evidence>